<dbReference type="Proteomes" id="UP000011770">
    <property type="component" value="Unassembled WGS sequence"/>
</dbReference>
<sequence length="84" mass="10177">MSWVLGQTLNFHKNYVGEEKYREEFFQFTPKVLYGADFRLWHRLGFWESSYVPYSFFKNGIMVSNASVCEMQIIFIIFQRKTRS</sequence>
<organism evidence="1 2">
    <name type="scientific">Leptospira weilii serovar Topaz str. LT2116</name>
    <dbReference type="NCBI Taxonomy" id="1088540"/>
    <lineage>
        <taxon>Bacteria</taxon>
        <taxon>Pseudomonadati</taxon>
        <taxon>Spirochaetota</taxon>
        <taxon>Spirochaetia</taxon>
        <taxon>Leptospirales</taxon>
        <taxon>Leptospiraceae</taxon>
        <taxon>Leptospira</taxon>
    </lineage>
</organism>
<reference evidence="1 2" key="1">
    <citation type="submission" date="2013-01" db="EMBL/GenBank/DDBJ databases">
        <authorList>
            <person name="Harkins D.M."/>
            <person name="Durkin A.S."/>
            <person name="Brinkac L.M."/>
            <person name="Haft D.H."/>
            <person name="Selengut J.D."/>
            <person name="Sanka R."/>
            <person name="DePew J."/>
            <person name="Purushe J."/>
            <person name="Tulsiani S.M."/>
            <person name="Graham G.C."/>
            <person name="Burns M.-A."/>
            <person name="Dohnt M.F."/>
            <person name="Smythe L.D."/>
            <person name="McKay D.B."/>
            <person name="Craig S.B."/>
            <person name="Vinetz J.M."/>
            <person name="Sutton G.G."/>
            <person name="Nierman W.C."/>
            <person name="Fouts D.E."/>
        </authorList>
    </citation>
    <scope>NUCLEOTIDE SEQUENCE [LARGE SCALE GENOMIC DNA]</scope>
    <source>
        <strain evidence="1 2">LT2116</strain>
    </source>
</reference>
<proteinExistence type="predicted"/>
<dbReference type="EMBL" id="AHOR02000081">
    <property type="protein sequence ID" value="EMF79523.1"/>
    <property type="molecule type" value="Genomic_DNA"/>
</dbReference>
<evidence type="ECO:0000313" key="2">
    <source>
        <dbReference type="Proteomes" id="UP000011770"/>
    </source>
</evidence>
<name>M3EEL3_9LEPT</name>
<gene>
    <name evidence="1" type="ORF">LEP1GSC188_0673</name>
</gene>
<dbReference type="AlphaFoldDB" id="M3EEL3"/>
<comment type="caution">
    <text evidence="1">The sequence shown here is derived from an EMBL/GenBank/DDBJ whole genome shotgun (WGS) entry which is preliminary data.</text>
</comment>
<evidence type="ECO:0000313" key="1">
    <source>
        <dbReference type="EMBL" id="EMF79523.1"/>
    </source>
</evidence>
<accession>M3EEL3</accession>
<protein>
    <submittedName>
        <fullName evidence="1">Uncharacterized protein</fullName>
    </submittedName>
</protein>